<evidence type="ECO:0000259" key="4">
    <source>
        <dbReference type="Pfam" id="PF00535"/>
    </source>
</evidence>
<accession>A0A2H0X9W2</accession>
<protein>
    <recommendedName>
        <fullName evidence="4">Glycosyltransferase 2-like domain-containing protein</fullName>
    </recommendedName>
</protein>
<dbReference type="GO" id="GO:0016757">
    <property type="term" value="F:glycosyltransferase activity"/>
    <property type="evidence" value="ECO:0007669"/>
    <property type="project" value="UniProtKB-KW"/>
</dbReference>
<gene>
    <name evidence="5" type="ORF">COT51_01810</name>
</gene>
<dbReference type="AlphaFoldDB" id="A0A2H0X9W2"/>
<dbReference type="Pfam" id="PF00535">
    <property type="entry name" value="Glycos_transf_2"/>
    <property type="match status" value="1"/>
</dbReference>
<evidence type="ECO:0000256" key="3">
    <source>
        <dbReference type="ARBA" id="ARBA00022679"/>
    </source>
</evidence>
<proteinExistence type="inferred from homology"/>
<dbReference type="EMBL" id="PEYV01000029">
    <property type="protein sequence ID" value="PIS21625.1"/>
    <property type="molecule type" value="Genomic_DNA"/>
</dbReference>
<evidence type="ECO:0000313" key="5">
    <source>
        <dbReference type="EMBL" id="PIS21625.1"/>
    </source>
</evidence>
<evidence type="ECO:0000256" key="1">
    <source>
        <dbReference type="ARBA" id="ARBA00006739"/>
    </source>
</evidence>
<dbReference type="PANTHER" id="PTHR43179">
    <property type="entry name" value="RHAMNOSYLTRANSFERASE WBBL"/>
    <property type="match status" value="1"/>
</dbReference>
<sequence length="291" mass="33219">MVPRISVVLPTYKREKELLNVLEMLKSQTISDFEVIIADQSETHSDGFKKNLEKYLMDKRFRYFCFSPPHITKAKNKAISLAKSGIVLTLDDDVSFGSQLIGAHLNQYLDQKVVAVGGKVINQKDGSEITGTRQNKMNLLGNFSWVKVDKATEVSLVGGGCDLSFRKEVWERSGGYDENFYGNCAYEDIDFCFSLKRFGKIIYEPKAEVLHLKATGGSRSFGDKLSWFEQLFANYLYFSLKNYGSFWPIHILKHWRAVGRCVVLGGFRGIKVAINGYARGYQIYQQYFIRN</sequence>
<dbReference type="SUPFAM" id="SSF53448">
    <property type="entry name" value="Nucleotide-diphospho-sugar transferases"/>
    <property type="match status" value="1"/>
</dbReference>
<organism evidence="5 6">
    <name type="scientific">candidate division WWE3 bacterium CG08_land_8_20_14_0_20_41_15</name>
    <dbReference type="NCBI Taxonomy" id="1975086"/>
    <lineage>
        <taxon>Bacteria</taxon>
        <taxon>Katanobacteria</taxon>
    </lineage>
</organism>
<keyword evidence="2" id="KW-0328">Glycosyltransferase</keyword>
<dbReference type="PANTHER" id="PTHR43179:SF12">
    <property type="entry name" value="GALACTOFURANOSYLTRANSFERASE GLFT2"/>
    <property type="match status" value="1"/>
</dbReference>
<dbReference type="InterPro" id="IPR029044">
    <property type="entry name" value="Nucleotide-diphossugar_trans"/>
</dbReference>
<reference evidence="6" key="1">
    <citation type="submission" date="2017-09" db="EMBL/GenBank/DDBJ databases">
        <title>Depth-based differentiation of microbial function through sediment-hosted aquifers and enrichment of novel symbionts in the deep terrestrial subsurface.</title>
        <authorList>
            <person name="Probst A.J."/>
            <person name="Ladd B."/>
            <person name="Jarett J.K."/>
            <person name="Geller-Mcgrath D.E."/>
            <person name="Sieber C.M.K."/>
            <person name="Emerson J.B."/>
            <person name="Anantharaman K."/>
            <person name="Thomas B.C."/>
            <person name="Malmstrom R."/>
            <person name="Stieglmeier M."/>
            <person name="Klingl A."/>
            <person name="Woyke T."/>
            <person name="Ryan C.M."/>
            <person name="Banfield J.F."/>
        </authorList>
    </citation>
    <scope>NUCLEOTIDE SEQUENCE [LARGE SCALE GENOMIC DNA]</scope>
</reference>
<dbReference type="Gene3D" id="3.90.550.10">
    <property type="entry name" value="Spore Coat Polysaccharide Biosynthesis Protein SpsA, Chain A"/>
    <property type="match status" value="1"/>
</dbReference>
<dbReference type="InterPro" id="IPR001173">
    <property type="entry name" value="Glyco_trans_2-like"/>
</dbReference>
<comment type="similarity">
    <text evidence="1">Belongs to the glycosyltransferase 2 family.</text>
</comment>
<keyword evidence="3" id="KW-0808">Transferase</keyword>
<dbReference type="Proteomes" id="UP000231098">
    <property type="component" value="Unassembled WGS sequence"/>
</dbReference>
<evidence type="ECO:0000256" key="2">
    <source>
        <dbReference type="ARBA" id="ARBA00022676"/>
    </source>
</evidence>
<feature type="domain" description="Glycosyltransferase 2-like" evidence="4">
    <location>
        <begin position="6"/>
        <end position="135"/>
    </location>
</feature>
<name>A0A2H0X9W2_UNCKA</name>
<dbReference type="CDD" id="cd00761">
    <property type="entry name" value="Glyco_tranf_GTA_type"/>
    <property type="match status" value="1"/>
</dbReference>
<evidence type="ECO:0000313" key="6">
    <source>
        <dbReference type="Proteomes" id="UP000231098"/>
    </source>
</evidence>
<comment type="caution">
    <text evidence="5">The sequence shown here is derived from an EMBL/GenBank/DDBJ whole genome shotgun (WGS) entry which is preliminary data.</text>
</comment>